<evidence type="ECO:0000313" key="1">
    <source>
        <dbReference type="EMBL" id="GAA0157092.1"/>
    </source>
</evidence>
<accession>A0AAV3Q4F2</accession>
<protein>
    <submittedName>
        <fullName evidence="1">Uncharacterized protein</fullName>
    </submittedName>
</protein>
<dbReference type="EMBL" id="BAABME010003023">
    <property type="protein sequence ID" value="GAA0157092.1"/>
    <property type="molecule type" value="Genomic_DNA"/>
</dbReference>
<sequence>MKSESKANQIKLKNEFLNIEEMVNLGVVKVVSEVTNLGIDYVMEEGETIEDEGEIIADTKEYGVGVSGEDGQNLINE</sequence>
<comment type="caution">
    <text evidence="1">The sequence shown here is derived from an EMBL/GenBank/DDBJ whole genome shotgun (WGS) entry which is preliminary data.</text>
</comment>
<dbReference type="AlphaFoldDB" id="A0AAV3Q4F2"/>
<proteinExistence type="predicted"/>
<evidence type="ECO:0000313" key="2">
    <source>
        <dbReference type="Proteomes" id="UP001454036"/>
    </source>
</evidence>
<organism evidence="1 2">
    <name type="scientific">Lithospermum erythrorhizon</name>
    <name type="common">Purple gromwell</name>
    <name type="synonym">Lithospermum officinale var. erythrorhizon</name>
    <dbReference type="NCBI Taxonomy" id="34254"/>
    <lineage>
        <taxon>Eukaryota</taxon>
        <taxon>Viridiplantae</taxon>
        <taxon>Streptophyta</taxon>
        <taxon>Embryophyta</taxon>
        <taxon>Tracheophyta</taxon>
        <taxon>Spermatophyta</taxon>
        <taxon>Magnoliopsida</taxon>
        <taxon>eudicotyledons</taxon>
        <taxon>Gunneridae</taxon>
        <taxon>Pentapetalae</taxon>
        <taxon>asterids</taxon>
        <taxon>lamiids</taxon>
        <taxon>Boraginales</taxon>
        <taxon>Boraginaceae</taxon>
        <taxon>Boraginoideae</taxon>
        <taxon>Lithospermeae</taxon>
        <taxon>Lithospermum</taxon>
    </lineage>
</organism>
<name>A0AAV3Q4F2_LITER</name>
<dbReference type="Proteomes" id="UP001454036">
    <property type="component" value="Unassembled WGS sequence"/>
</dbReference>
<reference evidence="1 2" key="1">
    <citation type="submission" date="2024-01" db="EMBL/GenBank/DDBJ databases">
        <title>The complete chloroplast genome sequence of Lithospermum erythrorhizon: insights into the phylogenetic relationship among Boraginaceae species and the maternal lineages of purple gromwells.</title>
        <authorList>
            <person name="Okada T."/>
            <person name="Watanabe K."/>
        </authorList>
    </citation>
    <scope>NUCLEOTIDE SEQUENCE [LARGE SCALE GENOMIC DNA]</scope>
</reference>
<keyword evidence="2" id="KW-1185">Reference proteome</keyword>
<gene>
    <name evidence="1" type="ORF">LIER_14431</name>
</gene>